<dbReference type="Proteomes" id="UP001596410">
    <property type="component" value="Unassembled WGS sequence"/>
</dbReference>
<organism evidence="1 2">
    <name type="scientific">Halobacillus seohaensis</name>
    <dbReference type="NCBI Taxonomy" id="447421"/>
    <lineage>
        <taxon>Bacteria</taxon>
        <taxon>Bacillati</taxon>
        <taxon>Bacillota</taxon>
        <taxon>Bacilli</taxon>
        <taxon>Bacillales</taxon>
        <taxon>Bacillaceae</taxon>
        <taxon>Halobacillus</taxon>
    </lineage>
</organism>
<keyword evidence="2" id="KW-1185">Reference proteome</keyword>
<gene>
    <name evidence="1" type="ORF">ACFQIC_19820</name>
</gene>
<protein>
    <submittedName>
        <fullName evidence="1">Uncharacterized protein</fullName>
    </submittedName>
</protein>
<comment type="caution">
    <text evidence="1">The sequence shown here is derived from an EMBL/GenBank/DDBJ whole genome shotgun (WGS) entry which is preliminary data.</text>
</comment>
<dbReference type="EMBL" id="JBHSZV010000062">
    <property type="protein sequence ID" value="MFC7064047.1"/>
    <property type="molecule type" value="Genomic_DNA"/>
</dbReference>
<reference evidence="2" key="1">
    <citation type="journal article" date="2019" name="Int. J. Syst. Evol. Microbiol.">
        <title>The Global Catalogue of Microorganisms (GCM) 10K type strain sequencing project: providing services to taxonomists for standard genome sequencing and annotation.</title>
        <authorList>
            <consortium name="The Broad Institute Genomics Platform"/>
            <consortium name="The Broad Institute Genome Sequencing Center for Infectious Disease"/>
            <person name="Wu L."/>
            <person name="Ma J."/>
        </authorList>
    </citation>
    <scope>NUCLEOTIDE SEQUENCE [LARGE SCALE GENOMIC DNA]</scope>
    <source>
        <strain evidence="2">CGMCC 4.1621</strain>
    </source>
</reference>
<accession>A0ABW2ENV7</accession>
<dbReference type="RefSeq" id="WP_204708335.1">
    <property type="nucleotide sequence ID" value="NZ_JBHSZV010000062.1"/>
</dbReference>
<name>A0ABW2ENV7_9BACI</name>
<proteinExistence type="predicted"/>
<evidence type="ECO:0000313" key="2">
    <source>
        <dbReference type="Proteomes" id="UP001596410"/>
    </source>
</evidence>
<evidence type="ECO:0000313" key="1">
    <source>
        <dbReference type="EMBL" id="MFC7064047.1"/>
    </source>
</evidence>
<sequence>MSIGIVTFILFHKSTITDQNRLVCWKRTAGINGEIDDVGLGKSNIEAEVQIHAVSGEVLTIIWKD</sequence>